<dbReference type="Proteomes" id="UP000050525">
    <property type="component" value="Unassembled WGS sequence"/>
</dbReference>
<gene>
    <name evidence="1" type="ORF">Y1Q_0017197</name>
</gene>
<protein>
    <submittedName>
        <fullName evidence="1">Uncharacterized protein</fullName>
    </submittedName>
</protein>
<proteinExistence type="predicted"/>
<comment type="caution">
    <text evidence="1">The sequence shown here is derived from an EMBL/GenBank/DDBJ whole genome shotgun (WGS) entry which is preliminary data.</text>
</comment>
<name>A0A151MQ08_ALLMI</name>
<evidence type="ECO:0000313" key="2">
    <source>
        <dbReference type="Proteomes" id="UP000050525"/>
    </source>
</evidence>
<keyword evidence="2" id="KW-1185">Reference proteome</keyword>
<sequence>MKGERLTDCIWVIRFSISSSSYGCFYCMTAATCQEQHPSCTSAEHCKDFLSKQRQTHETSFKALADSSVARAECKAAWQDELHDSLHKDRAILEEVQGHHEEFERCSRQVQC</sequence>
<evidence type="ECO:0000313" key="1">
    <source>
        <dbReference type="EMBL" id="KYO26480.1"/>
    </source>
</evidence>
<organism evidence="1 2">
    <name type="scientific">Alligator mississippiensis</name>
    <name type="common">American alligator</name>
    <dbReference type="NCBI Taxonomy" id="8496"/>
    <lineage>
        <taxon>Eukaryota</taxon>
        <taxon>Metazoa</taxon>
        <taxon>Chordata</taxon>
        <taxon>Craniata</taxon>
        <taxon>Vertebrata</taxon>
        <taxon>Euteleostomi</taxon>
        <taxon>Archelosauria</taxon>
        <taxon>Archosauria</taxon>
        <taxon>Crocodylia</taxon>
        <taxon>Alligatoridae</taxon>
        <taxon>Alligatorinae</taxon>
        <taxon>Alligator</taxon>
    </lineage>
</organism>
<dbReference type="AlphaFoldDB" id="A0A151MQ08"/>
<dbReference type="eggNOG" id="ENOG502QQIT">
    <property type="taxonomic scope" value="Eukaryota"/>
</dbReference>
<accession>A0A151MQ08</accession>
<dbReference type="EMBL" id="AKHW03005477">
    <property type="protein sequence ID" value="KYO26480.1"/>
    <property type="molecule type" value="Genomic_DNA"/>
</dbReference>
<reference evidence="1 2" key="1">
    <citation type="journal article" date="2012" name="Genome Biol.">
        <title>Sequencing three crocodilian genomes to illuminate the evolution of archosaurs and amniotes.</title>
        <authorList>
            <person name="St John J.A."/>
            <person name="Braun E.L."/>
            <person name="Isberg S.R."/>
            <person name="Miles L.G."/>
            <person name="Chong A.Y."/>
            <person name="Gongora J."/>
            <person name="Dalzell P."/>
            <person name="Moran C."/>
            <person name="Bed'hom B."/>
            <person name="Abzhanov A."/>
            <person name="Burgess S.C."/>
            <person name="Cooksey A.M."/>
            <person name="Castoe T.A."/>
            <person name="Crawford N.G."/>
            <person name="Densmore L.D."/>
            <person name="Drew J.C."/>
            <person name="Edwards S.V."/>
            <person name="Faircloth B.C."/>
            <person name="Fujita M.K."/>
            <person name="Greenwold M.J."/>
            <person name="Hoffmann F.G."/>
            <person name="Howard J.M."/>
            <person name="Iguchi T."/>
            <person name="Janes D.E."/>
            <person name="Khan S.Y."/>
            <person name="Kohno S."/>
            <person name="de Koning A.J."/>
            <person name="Lance S.L."/>
            <person name="McCarthy F.M."/>
            <person name="McCormack J.E."/>
            <person name="Merchant M.E."/>
            <person name="Peterson D.G."/>
            <person name="Pollock D.D."/>
            <person name="Pourmand N."/>
            <person name="Raney B.J."/>
            <person name="Roessler K.A."/>
            <person name="Sanford J.R."/>
            <person name="Sawyer R.H."/>
            <person name="Schmidt C.J."/>
            <person name="Triplett E.W."/>
            <person name="Tuberville T.D."/>
            <person name="Venegas-Anaya M."/>
            <person name="Howard J.T."/>
            <person name="Jarvis E.D."/>
            <person name="Guillette L.J.Jr."/>
            <person name="Glenn T.C."/>
            <person name="Green R.E."/>
            <person name="Ray D.A."/>
        </authorList>
    </citation>
    <scope>NUCLEOTIDE SEQUENCE [LARGE SCALE GENOMIC DNA]</scope>
    <source>
        <strain evidence="1">KSC_2009_1</strain>
    </source>
</reference>